<feature type="domain" description="VOC" evidence="1">
    <location>
        <begin position="153"/>
        <end position="279"/>
    </location>
</feature>
<dbReference type="InterPro" id="IPR004360">
    <property type="entry name" value="Glyas_Fos-R_dOase_dom"/>
</dbReference>
<dbReference type="Pfam" id="PF00903">
    <property type="entry name" value="Glyoxalase"/>
    <property type="match status" value="2"/>
</dbReference>
<dbReference type="InterPro" id="IPR029068">
    <property type="entry name" value="Glyas_Bleomycin-R_OHBP_Dase"/>
</dbReference>
<dbReference type="AlphaFoldDB" id="A0A7W9CWD0"/>
<organism evidence="2 3">
    <name type="scientific">Prosthecomicrobium pneumaticum</name>
    <dbReference type="NCBI Taxonomy" id="81895"/>
    <lineage>
        <taxon>Bacteria</taxon>
        <taxon>Pseudomonadati</taxon>
        <taxon>Pseudomonadota</taxon>
        <taxon>Alphaproteobacteria</taxon>
        <taxon>Hyphomicrobiales</taxon>
        <taxon>Kaistiaceae</taxon>
        <taxon>Prosthecomicrobium</taxon>
    </lineage>
</organism>
<reference evidence="2 3" key="1">
    <citation type="submission" date="2020-08" db="EMBL/GenBank/DDBJ databases">
        <title>Genomic Encyclopedia of Type Strains, Phase IV (KMG-IV): sequencing the most valuable type-strain genomes for metagenomic binning, comparative biology and taxonomic classification.</title>
        <authorList>
            <person name="Goeker M."/>
        </authorList>
    </citation>
    <scope>NUCLEOTIDE SEQUENCE [LARGE SCALE GENOMIC DNA]</scope>
    <source>
        <strain evidence="2 3">DSM 16268</strain>
    </source>
</reference>
<evidence type="ECO:0000313" key="3">
    <source>
        <dbReference type="Proteomes" id="UP000523821"/>
    </source>
</evidence>
<dbReference type="PROSITE" id="PS51819">
    <property type="entry name" value="VOC"/>
    <property type="match status" value="2"/>
</dbReference>
<sequence>MALSLGGLHHLTAITADASGNRRFYTDVLGMRLVKKTVNQDDTSAYHLFYGDGAANPGSDVTFFDWPVPPNRRGTHAVARTGLRVNGAALDYWRARLEAAGATVGAVHERNGRASLAFEDPEGQRLLLVDDGGVGTGEPWDRSPVPAEHQIRGLGPMTLSVPRLDPTEAVLTRVMNMEKTGTYPFPDAPDKTVHVYSMGPGGAAAELHVVVERDLPQERQGAGGVHHVAFRTPDYDTLTEWADRVRSFGVPSSGEVERHYFRSLYFREPNGILFEIATDIPGFTVDEPLATVGESLSLPPFLEGRRASIERNLKPL</sequence>
<feature type="domain" description="VOC" evidence="1">
    <location>
        <begin position="7"/>
        <end position="131"/>
    </location>
</feature>
<gene>
    <name evidence="2" type="ORF">GGQ63_001636</name>
</gene>
<dbReference type="Gene3D" id="3.10.180.10">
    <property type="entry name" value="2,3-Dihydroxybiphenyl 1,2-Dioxygenase, domain 1"/>
    <property type="match status" value="2"/>
</dbReference>
<dbReference type="EMBL" id="JACHOO010000003">
    <property type="protein sequence ID" value="MBB5752582.1"/>
    <property type="molecule type" value="Genomic_DNA"/>
</dbReference>
<evidence type="ECO:0000313" key="2">
    <source>
        <dbReference type="EMBL" id="MBB5752582.1"/>
    </source>
</evidence>
<name>A0A7W9CWD0_9HYPH</name>
<dbReference type="RefSeq" id="WP_183854504.1">
    <property type="nucleotide sequence ID" value="NZ_JACHOO010000003.1"/>
</dbReference>
<dbReference type="InterPro" id="IPR037523">
    <property type="entry name" value="VOC_core"/>
</dbReference>
<dbReference type="PANTHER" id="PTHR36110:SF4">
    <property type="entry name" value="RING-CLEAVING DIOXYGENASE MHQA-RELATED"/>
    <property type="match status" value="1"/>
</dbReference>
<evidence type="ECO:0000259" key="1">
    <source>
        <dbReference type="PROSITE" id="PS51819"/>
    </source>
</evidence>
<protein>
    <submittedName>
        <fullName evidence="2">Glyoxalase family protein</fullName>
    </submittedName>
</protein>
<dbReference type="InterPro" id="IPR052537">
    <property type="entry name" value="Extradiol_RC_dioxygenase"/>
</dbReference>
<dbReference type="SUPFAM" id="SSF54593">
    <property type="entry name" value="Glyoxalase/Bleomycin resistance protein/Dihydroxybiphenyl dioxygenase"/>
    <property type="match status" value="1"/>
</dbReference>
<proteinExistence type="predicted"/>
<dbReference type="Proteomes" id="UP000523821">
    <property type="component" value="Unassembled WGS sequence"/>
</dbReference>
<dbReference type="CDD" id="cd08347">
    <property type="entry name" value="PcpA_C_like"/>
    <property type="match status" value="1"/>
</dbReference>
<keyword evidence="3" id="KW-1185">Reference proteome</keyword>
<accession>A0A7W9CWD0</accession>
<comment type="caution">
    <text evidence="2">The sequence shown here is derived from an EMBL/GenBank/DDBJ whole genome shotgun (WGS) entry which is preliminary data.</text>
</comment>
<dbReference type="PANTHER" id="PTHR36110">
    <property type="entry name" value="RING-CLEAVING DIOXYGENASE MHQE-RELATED"/>
    <property type="match status" value="1"/>
</dbReference>